<dbReference type="SUPFAM" id="SSF50370">
    <property type="entry name" value="Ricin B-like lectins"/>
    <property type="match status" value="1"/>
</dbReference>
<feature type="domain" description="Ricin B lectin" evidence="2">
    <location>
        <begin position="56"/>
        <end position="178"/>
    </location>
</feature>
<evidence type="ECO:0000313" key="4">
    <source>
        <dbReference type="Proteomes" id="UP001314170"/>
    </source>
</evidence>
<accession>A0AAV1RUL0</accession>
<dbReference type="InterPro" id="IPR035992">
    <property type="entry name" value="Ricin_B-like_lectins"/>
</dbReference>
<feature type="signal peptide" evidence="1">
    <location>
        <begin position="1"/>
        <end position="19"/>
    </location>
</feature>
<dbReference type="Pfam" id="PF00652">
    <property type="entry name" value="Ricin_B_lectin"/>
    <property type="match status" value="1"/>
</dbReference>
<dbReference type="PROSITE" id="PS50231">
    <property type="entry name" value="RICIN_B_LECTIN"/>
    <property type="match status" value="1"/>
</dbReference>
<dbReference type="Gene3D" id="2.80.10.50">
    <property type="match status" value="1"/>
</dbReference>
<dbReference type="EMBL" id="CAWUPB010001159">
    <property type="protein sequence ID" value="CAK7340381.1"/>
    <property type="molecule type" value="Genomic_DNA"/>
</dbReference>
<dbReference type="InterPro" id="IPR000772">
    <property type="entry name" value="Ricin_B_lectin"/>
</dbReference>
<feature type="chain" id="PRO_5043494599" description="Ricin B lectin domain-containing protein" evidence="1">
    <location>
        <begin position="20"/>
        <end position="192"/>
    </location>
</feature>
<reference evidence="3 4" key="1">
    <citation type="submission" date="2024-01" db="EMBL/GenBank/DDBJ databases">
        <authorList>
            <person name="Waweru B."/>
        </authorList>
    </citation>
    <scope>NUCLEOTIDE SEQUENCE [LARGE SCALE GENOMIC DNA]</scope>
</reference>
<keyword evidence="4" id="KW-1185">Reference proteome</keyword>
<dbReference type="Proteomes" id="UP001314170">
    <property type="component" value="Unassembled WGS sequence"/>
</dbReference>
<organism evidence="3 4">
    <name type="scientific">Dovyalis caffra</name>
    <dbReference type="NCBI Taxonomy" id="77055"/>
    <lineage>
        <taxon>Eukaryota</taxon>
        <taxon>Viridiplantae</taxon>
        <taxon>Streptophyta</taxon>
        <taxon>Embryophyta</taxon>
        <taxon>Tracheophyta</taxon>
        <taxon>Spermatophyta</taxon>
        <taxon>Magnoliopsida</taxon>
        <taxon>eudicotyledons</taxon>
        <taxon>Gunneridae</taxon>
        <taxon>Pentapetalae</taxon>
        <taxon>rosids</taxon>
        <taxon>fabids</taxon>
        <taxon>Malpighiales</taxon>
        <taxon>Salicaceae</taxon>
        <taxon>Flacourtieae</taxon>
        <taxon>Dovyalis</taxon>
    </lineage>
</organism>
<sequence length="192" mass="21130">MKGNMKVLILVATLAWSMAIHENHAMANDAQTKPTIRMYGSGQGWPANNVQADSGNPLPFFIVGLDNLCLEANRHILQLVNCSKDKVEQKWKLYADGSIRSQKSNNCLTANDLTQDSPILIIQCSPDLSAYQLWQLKEAGTIINLSSGLALDVAQFGLRPRILPKKKTSNGNKICTVIVVNVGQLANERCKR</sequence>
<dbReference type="SMART" id="SM00458">
    <property type="entry name" value="RICIN"/>
    <property type="match status" value="1"/>
</dbReference>
<keyword evidence="1" id="KW-0732">Signal</keyword>
<dbReference type="AlphaFoldDB" id="A0AAV1RUL0"/>
<evidence type="ECO:0000313" key="3">
    <source>
        <dbReference type="EMBL" id="CAK7340381.1"/>
    </source>
</evidence>
<protein>
    <recommendedName>
        <fullName evidence="2">Ricin B lectin domain-containing protein</fullName>
    </recommendedName>
</protein>
<proteinExistence type="predicted"/>
<comment type="caution">
    <text evidence="3">The sequence shown here is derived from an EMBL/GenBank/DDBJ whole genome shotgun (WGS) entry which is preliminary data.</text>
</comment>
<evidence type="ECO:0000256" key="1">
    <source>
        <dbReference type="SAM" id="SignalP"/>
    </source>
</evidence>
<gene>
    <name evidence="3" type="ORF">DCAF_LOCUS15463</name>
</gene>
<evidence type="ECO:0000259" key="2">
    <source>
        <dbReference type="SMART" id="SM00458"/>
    </source>
</evidence>
<name>A0AAV1RUL0_9ROSI</name>